<keyword evidence="9 18" id="KW-0630">Potassium</keyword>
<evidence type="ECO:0000256" key="13">
    <source>
        <dbReference type="ARBA" id="ARBA00023268"/>
    </source>
</evidence>
<evidence type="ECO:0000256" key="17">
    <source>
        <dbReference type="HAMAP-Rule" id="MF_01965"/>
    </source>
</evidence>
<comment type="similarity">
    <text evidence="3 19">In the N-terminal section; belongs to the NnrE/AIBP family.</text>
</comment>
<keyword evidence="7 17" id="KW-0067">ATP-binding</keyword>
<dbReference type="Pfam" id="PF01256">
    <property type="entry name" value="Carb_kinase"/>
    <property type="match status" value="1"/>
</dbReference>
<evidence type="ECO:0000313" key="23">
    <source>
        <dbReference type="Proteomes" id="UP000675379"/>
    </source>
</evidence>
<evidence type="ECO:0000256" key="5">
    <source>
        <dbReference type="ARBA" id="ARBA00022723"/>
    </source>
</evidence>
<evidence type="ECO:0000256" key="6">
    <source>
        <dbReference type="ARBA" id="ARBA00022741"/>
    </source>
</evidence>
<gene>
    <name evidence="18" type="primary">nnrE</name>
    <name evidence="17" type="synonym">nnrD</name>
    <name evidence="22" type="ORF">KCG48_12155</name>
</gene>
<protein>
    <recommendedName>
        <fullName evidence="19">Bifunctional NAD(P)H-hydrate repair enzyme</fullName>
    </recommendedName>
    <alternativeName>
        <fullName evidence="19">Nicotinamide nucleotide repair protein</fullName>
    </alternativeName>
    <domain>
        <recommendedName>
            <fullName evidence="19">ADP-dependent (S)-NAD(P)H-hydrate dehydratase</fullName>
            <ecNumber evidence="19">4.2.1.136</ecNumber>
        </recommendedName>
        <alternativeName>
            <fullName evidence="19">ADP-dependent NAD(P)HX dehydratase</fullName>
        </alternativeName>
    </domain>
    <domain>
        <recommendedName>
            <fullName evidence="19">NAD(P)H-hydrate epimerase</fullName>
            <ecNumber evidence="19">5.1.99.6</ecNumber>
        </recommendedName>
    </domain>
</protein>
<evidence type="ECO:0000256" key="7">
    <source>
        <dbReference type="ARBA" id="ARBA00022840"/>
    </source>
</evidence>
<comment type="catalytic activity">
    <reaction evidence="1 18 19">
        <text>(6R)-NADHX = (6S)-NADHX</text>
        <dbReference type="Rhea" id="RHEA:32215"/>
        <dbReference type="ChEBI" id="CHEBI:64074"/>
        <dbReference type="ChEBI" id="CHEBI:64075"/>
        <dbReference type="EC" id="5.1.99.6"/>
    </reaction>
</comment>
<evidence type="ECO:0000313" key="22">
    <source>
        <dbReference type="EMBL" id="MBR0577067.1"/>
    </source>
</evidence>
<comment type="similarity">
    <text evidence="4 19">In the C-terminal section; belongs to the NnrD/CARKD family.</text>
</comment>
<comment type="catalytic activity">
    <reaction evidence="2 18 19">
        <text>(6R)-NADPHX = (6S)-NADPHX</text>
        <dbReference type="Rhea" id="RHEA:32227"/>
        <dbReference type="ChEBI" id="CHEBI:64076"/>
        <dbReference type="ChEBI" id="CHEBI:64077"/>
        <dbReference type="EC" id="5.1.99.6"/>
    </reaction>
</comment>
<evidence type="ECO:0000256" key="14">
    <source>
        <dbReference type="ARBA" id="ARBA00025153"/>
    </source>
</evidence>
<evidence type="ECO:0000256" key="19">
    <source>
        <dbReference type="PIRNR" id="PIRNR017184"/>
    </source>
</evidence>
<dbReference type="Gene3D" id="3.40.1190.20">
    <property type="match status" value="1"/>
</dbReference>
<dbReference type="EC" id="4.2.1.136" evidence="19"/>
<feature type="binding site" evidence="17">
    <location>
        <position position="441"/>
    </location>
    <ligand>
        <name>AMP</name>
        <dbReference type="ChEBI" id="CHEBI:456215"/>
    </ligand>
</feature>
<evidence type="ECO:0000256" key="4">
    <source>
        <dbReference type="ARBA" id="ARBA00009524"/>
    </source>
</evidence>
<sequence>MRIADSATMRLLDERCQTDYGIPGILLMEGAARALLKHLNLEKTYFVVVCGPGNNGGDGLALARLLKALGKEVDVFSLRPPLSYPREAGVYGEILVKAGISHQVLSPEESLWSFSEALKDADVLVDALWGTGLTRPLPDFVQKIIRLMNDFSPKIIAVDVPSGLQADTGKPLPEAVHAAKTVTFECLKTGFFQEEAQRYLGQVVVEPIGIPASLKEEVLPPYWVTEPEDLQRIIPLRDRSGYKNCYGHCLVVAGSPGYTGAALLCAEAAVAAGSGLVTLCAHEEALDLLVPRLTEVMSLYPENLEQGTKKADVIALGPGLGNSPATFNLLLQVLKTLLEEGKTGTTLVLDADGLNVLQGRTDLLKDIICPVIITPHPGEMARLTGKTRAEIHDDRVGIARAFAREHGVIVVLKGHRTVITDGIRVQINPTGSSAMAQGGMGDALTGIIASFAGQGISPWDAAVAGVYLHGHIGDLLAKERYSVKPSEIIAALPKVMGQVVRRGDPVENSLGNMIR</sequence>
<feature type="binding site" evidence="18">
    <location>
        <position position="126"/>
    </location>
    <ligand>
        <name>K(+)</name>
        <dbReference type="ChEBI" id="CHEBI:29103"/>
    </ligand>
</feature>
<evidence type="ECO:0000256" key="1">
    <source>
        <dbReference type="ARBA" id="ARBA00000013"/>
    </source>
</evidence>
<keyword evidence="8 17" id="KW-0521">NADP</keyword>
<dbReference type="HAMAP" id="MF_01966">
    <property type="entry name" value="NADHX_epimerase"/>
    <property type="match status" value="1"/>
</dbReference>
<keyword evidence="5 18" id="KW-0479">Metal-binding</keyword>
<feature type="binding site" evidence="17">
    <location>
        <position position="442"/>
    </location>
    <ligand>
        <name>(6S)-NADPHX</name>
        <dbReference type="ChEBI" id="CHEBI:64076"/>
    </ligand>
</feature>
<dbReference type="GO" id="GO:0005524">
    <property type="term" value="F:ATP binding"/>
    <property type="evidence" value="ECO:0007669"/>
    <property type="project" value="UniProtKB-UniRule"/>
</dbReference>
<keyword evidence="13" id="KW-0511">Multifunctional enzyme</keyword>
<keyword evidence="6 17" id="KW-0547">Nucleotide-binding</keyword>
<comment type="catalytic activity">
    <reaction evidence="16 17 19">
        <text>(6S)-NADPHX + ADP = AMP + phosphate + NADPH + H(+)</text>
        <dbReference type="Rhea" id="RHEA:32235"/>
        <dbReference type="ChEBI" id="CHEBI:15378"/>
        <dbReference type="ChEBI" id="CHEBI:43474"/>
        <dbReference type="ChEBI" id="CHEBI:57783"/>
        <dbReference type="ChEBI" id="CHEBI:64076"/>
        <dbReference type="ChEBI" id="CHEBI:456215"/>
        <dbReference type="ChEBI" id="CHEBI:456216"/>
        <dbReference type="EC" id="4.2.1.136"/>
    </reaction>
</comment>
<feature type="binding site" evidence="17">
    <location>
        <begin position="413"/>
        <end position="417"/>
    </location>
    <ligand>
        <name>AMP</name>
        <dbReference type="ChEBI" id="CHEBI:456215"/>
    </ligand>
</feature>
<keyword evidence="12 17" id="KW-0456">Lyase</keyword>
<comment type="similarity">
    <text evidence="18">Belongs to the NnrE/AIBP family.</text>
</comment>
<dbReference type="InterPro" id="IPR004443">
    <property type="entry name" value="YjeF_N_dom"/>
</dbReference>
<keyword evidence="23" id="KW-1185">Reference proteome</keyword>
<evidence type="ECO:0000256" key="8">
    <source>
        <dbReference type="ARBA" id="ARBA00022857"/>
    </source>
</evidence>
<feature type="binding site" evidence="17">
    <location>
        <position position="376"/>
    </location>
    <ligand>
        <name>(6S)-NADPHX</name>
        <dbReference type="ChEBI" id="CHEBI:64076"/>
    </ligand>
</feature>
<dbReference type="NCBIfam" id="TIGR00197">
    <property type="entry name" value="yjeF_nterm"/>
    <property type="match status" value="1"/>
</dbReference>
<comment type="function">
    <text evidence="14 19">Bifunctional enzyme that catalyzes the epimerization of the S- and R-forms of NAD(P)HX and the dehydration of the S-form of NAD(P)HX at the expense of ADP, which is converted to AMP. This allows the repair of both epimers of NAD(P)HX, a damaged form of NAD(P)H that is a result of enzymatic or heat-dependent hydration.</text>
</comment>
<feature type="binding site" evidence="18">
    <location>
        <begin position="130"/>
        <end position="136"/>
    </location>
    <ligand>
        <name>(6S)-NADPHX</name>
        <dbReference type="ChEBI" id="CHEBI:64076"/>
    </ligand>
</feature>
<dbReference type="NCBIfam" id="TIGR00196">
    <property type="entry name" value="yjeF_cterm"/>
    <property type="match status" value="1"/>
</dbReference>
<dbReference type="Pfam" id="PF03853">
    <property type="entry name" value="YjeF_N"/>
    <property type="match status" value="1"/>
</dbReference>
<evidence type="ECO:0000256" key="9">
    <source>
        <dbReference type="ARBA" id="ARBA00022958"/>
    </source>
</evidence>
<dbReference type="EC" id="5.1.99.6" evidence="19"/>
<dbReference type="InterPro" id="IPR029056">
    <property type="entry name" value="Ribokinase-like"/>
</dbReference>
<dbReference type="InterPro" id="IPR030677">
    <property type="entry name" value="Nnr"/>
</dbReference>
<dbReference type="HAMAP" id="MF_01965">
    <property type="entry name" value="NADHX_dehydratase"/>
    <property type="match status" value="1"/>
</dbReference>
<feature type="domain" description="YjeF C-terminal" evidence="20">
    <location>
        <begin position="226"/>
        <end position="499"/>
    </location>
</feature>
<comment type="caution">
    <text evidence="22">The sequence shown here is derived from an EMBL/GenBank/DDBJ whole genome shotgun (WGS) entry which is preliminary data.</text>
</comment>
<dbReference type="InterPro" id="IPR036652">
    <property type="entry name" value="YjeF_N_dom_sf"/>
</dbReference>
<feature type="domain" description="YjeF N-terminal" evidence="21">
    <location>
        <begin position="9"/>
        <end position="216"/>
    </location>
</feature>
<dbReference type="PANTHER" id="PTHR12592:SF0">
    <property type="entry name" value="ATP-DEPENDENT (S)-NAD(P)H-HYDRATE DEHYDRATASE"/>
    <property type="match status" value="1"/>
</dbReference>
<dbReference type="Proteomes" id="UP000675379">
    <property type="component" value="Unassembled WGS sequence"/>
</dbReference>
<keyword evidence="11 18" id="KW-0413">Isomerase</keyword>
<evidence type="ECO:0000259" key="20">
    <source>
        <dbReference type="PROSITE" id="PS51383"/>
    </source>
</evidence>
<name>A0A941CRU7_9CLOT</name>
<dbReference type="GO" id="GO:0110051">
    <property type="term" value="P:metabolite repair"/>
    <property type="evidence" value="ECO:0007669"/>
    <property type="project" value="TreeGrafter"/>
</dbReference>
<dbReference type="CDD" id="cd01171">
    <property type="entry name" value="YXKO-related"/>
    <property type="match status" value="1"/>
</dbReference>
<reference evidence="22" key="1">
    <citation type="submission" date="2021-04" db="EMBL/GenBank/DDBJ databases">
        <title>Proteiniclasticum sedimins sp. nov., an obligate anaerobic bacterium isolated from anaerobic sludge.</title>
        <authorList>
            <person name="Liu J."/>
        </authorList>
    </citation>
    <scope>NUCLEOTIDE SEQUENCE</scope>
    <source>
        <strain evidence="22">BAD-10</strain>
    </source>
</reference>
<evidence type="ECO:0000256" key="16">
    <source>
        <dbReference type="ARBA" id="ARBA00049209"/>
    </source>
</evidence>
<dbReference type="GO" id="GO:0052855">
    <property type="term" value="F:ADP-dependent NAD(P)H-hydrate dehydratase activity"/>
    <property type="evidence" value="ECO:0007669"/>
    <property type="project" value="UniProtKB-UniRule"/>
</dbReference>
<proteinExistence type="inferred from homology"/>
<dbReference type="PIRSF" id="PIRSF017184">
    <property type="entry name" value="Nnr"/>
    <property type="match status" value="1"/>
</dbReference>
<dbReference type="EMBL" id="JAGSCS010000019">
    <property type="protein sequence ID" value="MBR0577067.1"/>
    <property type="molecule type" value="Genomic_DNA"/>
</dbReference>
<evidence type="ECO:0000256" key="3">
    <source>
        <dbReference type="ARBA" id="ARBA00006001"/>
    </source>
</evidence>
<dbReference type="Gene3D" id="3.40.50.10260">
    <property type="entry name" value="YjeF N-terminal domain"/>
    <property type="match status" value="1"/>
</dbReference>
<keyword evidence="10 17" id="KW-0520">NAD</keyword>
<dbReference type="InterPro" id="IPR000631">
    <property type="entry name" value="CARKD"/>
</dbReference>
<feature type="binding site" evidence="18">
    <location>
        <position position="159"/>
    </location>
    <ligand>
        <name>(6S)-NADPHX</name>
        <dbReference type="ChEBI" id="CHEBI:64076"/>
    </ligand>
</feature>
<evidence type="ECO:0000256" key="15">
    <source>
        <dbReference type="ARBA" id="ARBA00048238"/>
    </source>
</evidence>
<accession>A0A941CRU7</accession>
<comment type="catalytic activity">
    <reaction evidence="15 17 19">
        <text>(6S)-NADHX + ADP = AMP + phosphate + NADH + H(+)</text>
        <dbReference type="Rhea" id="RHEA:32223"/>
        <dbReference type="ChEBI" id="CHEBI:15378"/>
        <dbReference type="ChEBI" id="CHEBI:43474"/>
        <dbReference type="ChEBI" id="CHEBI:57945"/>
        <dbReference type="ChEBI" id="CHEBI:64074"/>
        <dbReference type="ChEBI" id="CHEBI:456215"/>
        <dbReference type="ChEBI" id="CHEBI:456216"/>
        <dbReference type="EC" id="4.2.1.136"/>
    </reaction>
</comment>
<organism evidence="22 23">
    <name type="scientific">Proteiniclasticum sediminis</name>
    <dbReference type="NCBI Taxonomy" id="2804028"/>
    <lineage>
        <taxon>Bacteria</taxon>
        <taxon>Bacillati</taxon>
        <taxon>Bacillota</taxon>
        <taxon>Clostridia</taxon>
        <taxon>Eubacteriales</taxon>
        <taxon>Clostridiaceae</taxon>
        <taxon>Proteiniclasticum</taxon>
    </lineage>
</organism>
<evidence type="ECO:0000256" key="11">
    <source>
        <dbReference type="ARBA" id="ARBA00023235"/>
    </source>
</evidence>
<comment type="function">
    <text evidence="17">Catalyzes the dehydration of the S-form of NAD(P)HX at the expense of ADP, which is converted to AMP. Together with NAD(P)HX epimerase, which catalyzes the epimerization of the S- and R-forms, the enzyme allows the repair of both epimers of NAD(P)HX, a damaged form of NAD(P)H that is a result of enzymatic or heat-dependent hydration.</text>
</comment>
<comment type="function">
    <text evidence="18">Catalyzes the epimerization of the S- and R-forms of NAD(P)HX, a damaged form of NAD(P)H that is a result of enzymatic or heat-dependent hydration. This is a prerequisite for the S-specific NAD(P)H-hydrate dehydratase to allow the repair of both epimers of NAD(P)HX.</text>
</comment>
<feature type="binding site" evidence="17">
    <location>
        <position position="261"/>
    </location>
    <ligand>
        <name>(6S)-NADPHX</name>
        <dbReference type="ChEBI" id="CHEBI:64076"/>
    </ligand>
</feature>
<dbReference type="GO" id="GO:0046872">
    <property type="term" value="F:metal ion binding"/>
    <property type="evidence" value="ECO:0007669"/>
    <property type="project" value="UniProtKB-UniRule"/>
</dbReference>
<comment type="cofactor">
    <cofactor evidence="17">
        <name>Mg(2+)</name>
        <dbReference type="ChEBI" id="CHEBI:18420"/>
    </cofactor>
</comment>
<dbReference type="PROSITE" id="PS51385">
    <property type="entry name" value="YJEF_N"/>
    <property type="match status" value="1"/>
</dbReference>
<comment type="cofactor">
    <cofactor evidence="18 19">
        <name>K(+)</name>
        <dbReference type="ChEBI" id="CHEBI:29103"/>
    </cofactor>
    <text evidence="18 19">Binds 1 potassium ion per subunit.</text>
</comment>
<evidence type="ECO:0000256" key="18">
    <source>
        <dbReference type="HAMAP-Rule" id="MF_01966"/>
    </source>
</evidence>
<feature type="binding site" evidence="18">
    <location>
        <position position="55"/>
    </location>
    <ligand>
        <name>K(+)</name>
        <dbReference type="ChEBI" id="CHEBI:29103"/>
    </ligand>
</feature>
<dbReference type="PROSITE" id="PS51383">
    <property type="entry name" value="YJEF_C_3"/>
    <property type="match status" value="1"/>
</dbReference>
<feature type="binding site" evidence="18">
    <location>
        <position position="162"/>
    </location>
    <ligand>
        <name>K(+)</name>
        <dbReference type="ChEBI" id="CHEBI:29103"/>
    </ligand>
</feature>
<evidence type="ECO:0000256" key="10">
    <source>
        <dbReference type="ARBA" id="ARBA00023027"/>
    </source>
</evidence>
<dbReference type="PANTHER" id="PTHR12592">
    <property type="entry name" value="ATP-DEPENDENT (S)-NAD(P)H-HYDRATE DEHYDRATASE FAMILY MEMBER"/>
    <property type="match status" value="1"/>
</dbReference>
<dbReference type="GO" id="GO:0046496">
    <property type="term" value="P:nicotinamide nucleotide metabolic process"/>
    <property type="evidence" value="ECO:0007669"/>
    <property type="project" value="UniProtKB-UniRule"/>
</dbReference>
<evidence type="ECO:0000256" key="12">
    <source>
        <dbReference type="ARBA" id="ARBA00023239"/>
    </source>
</evidence>
<dbReference type="RefSeq" id="WP_211802485.1">
    <property type="nucleotide sequence ID" value="NZ_JAGSCS010000019.1"/>
</dbReference>
<dbReference type="GO" id="GO:0052856">
    <property type="term" value="F:NAD(P)HX epimerase activity"/>
    <property type="evidence" value="ECO:0007669"/>
    <property type="project" value="UniProtKB-UniRule"/>
</dbReference>
<comment type="similarity">
    <text evidence="17">Belongs to the NnrD/CARKD family.</text>
</comment>
<evidence type="ECO:0000259" key="21">
    <source>
        <dbReference type="PROSITE" id="PS51385"/>
    </source>
</evidence>
<comment type="caution">
    <text evidence="18">Lacks conserved residue(s) required for the propagation of feature annotation.</text>
</comment>
<dbReference type="AlphaFoldDB" id="A0A941CRU7"/>
<dbReference type="SUPFAM" id="SSF53613">
    <property type="entry name" value="Ribokinase-like"/>
    <property type="match status" value="1"/>
</dbReference>
<dbReference type="SUPFAM" id="SSF64153">
    <property type="entry name" value="YjeF N-terminal domain-like"/>
    <property type="match status" value="1"/>
</dbReference>
<feature type="binding site" evidence="18">
    <location>
        <begin position="54"/>
        <end position="58"/>
    </location>
    <ligand>
        <name>(6S)-NADPHX</name>
        <dbReference type="ChEBI" id="CHEBI:64076"/>
    </ligand>
</feature>
<evidence type="ECO:0000256" key="2">
    <source>
        <dbReference type="ARBA" id="ARBA00000909"/>
    </source>
</evidence>
<comment type="subunit">
    <text evidence="17">Homotetramer.</text>
</comment>
<feature type="binding site" evidence="17">
    <location>
        <position position="319"/>
    </location>
    <ligand>
        <name>(6S)-NADPHX</name>
        <dbReference type="ChEBI" id="CHEBI:64076"/>
    </ligand>
</feature>